<dbReference type="Pfam" id="PF05137">
    <property type="entry name" value="PilN"/>
    <property type="match status" value="1"/>
</dbReference>
<organism evidence="3 4">
    <name type="scientific">Mixta calida</name>
    <dbReference type="NCBI Taxonomy" id="665913"/>
    <lineage>
        <taxon>Bacteria</taxon>
        <taxon>Pseudomonadati</taxon>
        <taxon>Pseudomonadota</taxon>
        <taxon>Gammaproteobacteria</taxon>
        <taxon>Enterobacterales</taxon>
        <taxon>Erwiniaceae</taxon>
        <taxon>Mixta</taxon>
    </lineage>
</organism>
<keyword evidence="1" id="KW-0175">Coiled coil</keyword>
<keyword evidence="2" id="KW-0812">Transmembrane</keyword>
<keyword evidence="2" id="KW-1133">Transmembrane helix</keyword>
<evidence type="ECO:0000256" key="1">
    <source>
        <dbReference type="SAM" id="Coils"/>
    </source>
</evidence>
<dbReference type="InterPro" id="IPR007813">
    <property type="entry name" value="PilN"/>
</dbReference>
<evidence type="ECO:0000256" key="2">
    <source>
        <dbReference type="SAM" id="Phobius"/>
    </source>
</evidence>
<dbReference type="PANTHER" id="PTHR40278">
    <property type="entry name" value="DNA UTILIZATION PROTEIN HOFN"/>
    <property type="match status" value="1"/>
</dbReference>
<dbReference type="PANTHER" id="PTHR40278:SF1">
    <property type="entry name" value="DNA UTILIZATION PROTEIN HOFN"/>
    <property type="match status" value="1"/>
</dbReference>
<accession>A0ABM6RXE7</accession>
<reference evidence="3 4" key="1">
    <citation type="submission" date="2018-01" db="EMBL/GenBank/DDBJ databases">
        <title>Complete and assembled Genome of Pantoea calida DSM22759T.</title>
        <authorList>
            <person name="Stevens M.J.A."/>
            <person name="Zurfluh K."/>
            <person name="Stephan R."/>
        </authorList>
    </citation>
    <scope>NUCLEOTIDE SEQUENCE [LARGE SCALE GENOMIC DNA]</scope>
    <source>
        <strain evidence="3 4">DSM 22759</strain>
    </source>
</reference>
<name>A0ABM6RXE7_9GAMM</name>
<feature type="coiled-coil region" evidence="1">
    <location>
        <begin position="56"/>
        <end position="83"/>
    </location>
</feature>
<evidence type="ECO:0008006" key="5">
    <source>
        <dbReference type="Google" id="ProtNLM"/>
    </source>
</evidence>
<keyword evidence="2" id="KW-0472">Membrane</keyword>
<sequence length="179" mass="21317">MRVNLLDWRQRALRRQLLRWGRLSVVLALIMLSTLLLWHQSLTLEAQQWRQQLALWQAARQQAHQLTQRYAALQKQARMLEQQATQRLSRRQQLTEWQTLMARLEASVPDELWLSALTHQQRTLRIEGMSFHPEATRLLHQRLRQLPFLQPWRSDGLQKNAVGLYRFILVAGKSEVKNE</sequence>
<protein>
    <recommendedName>
        <fullName evidence="5">PilN domain-containing protein</fullName>
    </recommendedName>
</protein>
<proteinExistence type="predicted"/>
<evidence type="ECO:0000313" key="3">
    <source>
        <dbReference type="EMBL" id="AUY23779.1"/>
    </source>
</evidence>
<dbReference type="GeneID" id="84631694"/>
<dbReference type="EMBL" id="CP026378">
    <property type="protein sequence ID" value="AUY23779.1"/>
    <property type="molecule type" value="Genomic_DNA"/>
</dbReference>
<feature type="transmembrane region" description="Helical" evidence="2">
    <location>
        <begin position="20"/>
        <end position="38"/>
    </location>
</feature>
<keyword evidence="4" id="KW-1185">Reference proteome</keyword>
<dbReference type="RefSeq" id="WP_084970203.1">
    <property type="nucleotide sequence ID" value="NZ_CAXOMJ010000002.1"/>
</dbReference>
<gene>
    <name evidence="3" type="ORF">C2E16_01870</name>
</gene>
<evidence type="ECO:0000313" key="4">
    <source>
        <dbReference type="Proteomes" id="UP000237673"/>
    </source>
</evidence>
<dbReference type="InterPro" id="IPR052534">
    <property type="entry name" value="Extracell_DNA_Util/SecSys_Comp"/>
</dbReference>
<dbReference type="Proteomes" id="UP000237673">
    <property type="component" value="Chromosome"/>
</dbReference>